<reference evidence="6 7" key="1">
    <citation type="submission" date="2023-07" db="EMBL/GenBank/DDBJ databases">
        <title>Genomic Encyclopedia of Type Strains, Phase IV (KMG-IV): sequencing the most valuable type-strain genomes for metagenomic binning, comparative biology and taxonomic classification.</title>
        <authorList>
            <person name="Goeker M."/>
        </authorList>
    </citation>
    <scope>NUCLEOTIDE SEQUENCE [LARGE SCALE GENOMIC DNA]</scope>
    <source>
        <strain evidence="6 7">DSM 45903</strain>
    </source>
</reference>
<evidence type="ECO:0000256" key="1">
    <source>
        <dbReference type="ARBA" id="ARBA00004141"/>
    </source>
</evidence>
<gene>
    <name evidence="6" type="ORF">JOE21_000686</name>
</gene>
<feature type="transmembrane region" description="Helical" evidence="5">
    <location>
        <begin position="20"/>
        <end position="41"/>
    </location>
</feature>
<sequence length="134" mass="15247">MEQTPIPEQARTWGMLTHLLSLSCFIVPFGNFAGPLIIWLLKKEEHDFIDDQGKESLNFQISFFLYAIGLTIVLGVIGLIGLFLLELFLILFMGLGFFLGVAISIYWIVIVIIASIRANSGQFYRYPLTIRFIK</sequence>
<evidence type="ECO:0000313" key="7">
    <source>
        <dbReference type="Proteomes" id="UP001185012"/>
    </source>
</evidence>
<comment type="caution">
    <text evidence="6">The sequence shown here is derived from an EMBL/GenBank/DDBJ whole genome shotgun (WGS) entry which is preliminary data.</text>
</comment>
<accession>A0ABU1IIW3</accession>
<dbReference type="InterPro" id="IPR019109">
    <property type="entry name" value="MamF_MmsF"/>
</dbReference>
<evidence type="ECO:0000256" key="2">
    <source>
        <dbReference type="ARBA" id="ARBA00022692"/>
    </source>
</evidence>
<dbReference type="EMBL" id="JAVDQG010000001">
    <property type="protein sequence ID" value="MDR6224698.1"/>
    <property type="molecule type" value="Genomic_DNA"/>
</dbReference>
<dbReference type="Pfam" id="PF09685">
    <property type="entry name" value="MamF_MmsF"/>
    <property type="match status" value="1"/>
</dbReference>
<keyword evidence="4 5" id="KW-0472">Membrane</keyword>
<feature type="transmembrane region" description="Helical" evidence="5">
    <location>
        <begin position="61"/>
        <end position="84"/>
    </location>
</feature>
<evidence type="ECO:0000256" key="3">
    <source>
        <dbReference type="ARBA" id="ARBA00022989"/>
    </source>
</evidence>
<evidence type="ECO:0000256" key="4">
    <source>
        <dbReference type="ARBA" id="ARBA00023136"/>
    </source>
</evidence>
<keyword evidence="3 5" id="KW-1133">Transmembrane helix</keyword>
<evidence type="ECO:0000256" key="5">
    <source>
        <dbReference type="SAM" id="Phobius"/>
    </source>
</evidence>
<comment type="subcellular location">
    <subcellularLocation>
        <location evidence="1">Membrane</location>
        <topology evidence="1">Multi-pass membrane protein</topology>
    </subcellularLocation>
</comment>
<keyword evidence="7" id="KW-1185">Reference proteome</keyword>
<feature type="transmembrane region" description="Helical" evidence="5">
    <location>
        <begin position="90"/>
        <end position="116"/>
    </location>
</feature>
<evidence type="ECO:0000313" key="6">
    <source>
        <dbReference type="EMBL" id="MDR6224698.1"/>
    </source>
</evidence>
<protein>
    <submittedName>
        <fullName evidence="6">Tic20 family protein</fullName>
    </submittedName>
</protein>
<proteinExistence type="predicted"/>
<dbReference type="Proteomes" id="UP001185012">
    <property type="component" value="Unassembled WGS sequence"/>
</dbReference>
<keyword evidence="2 5" id="KW-0812">Transmembrane</keyword>
<organism evidence="6 7">
    <name type="scientific">Desmospora profundinema</name>
    <dbReference type="NCBI Taxonomy" id="1571184"/>
    <lineage>
        <taxon>Bacteria</taxon>
        <taxon>Bacillati</taxon>
        <taxon>Bacillota</taxon>
        <taxon>Bacilli</taxon>
        <taxon>Bacillales</taxon>
        <taxon>Thermoactinomycetaceae</taxon>
        <taxon>Desmospora</taxon>
    </lineage>
</organism>
<dbReference type="RefSeq" id="WP_309862240.1">
    <property type="nucleotide sequence ID" value="NZ_JAVDQG010000001.1"/>
</dbReference>
<name>A0ABU1IIW3_9BACL</name>